<evidence type="ECO:0000313" key="1">
    <source>
        <dbReference type="EMBL" id="AVD99265.1"/>
    </source>
</evidence>
<protein>
    <submittedName>
        <fullName evidence="1">Uncharacterized protein</fullName>
    </submittedName>
</protein>
<dbReference type="EMBL" id="MG757153">
    <property type="protein sequence ID" value="AVD99265.1"/>
    <property type="molecule type" value="Genomic_DNA"/>
</dbReference>
<proteinExistence type="predicted"/>
<accession>A0A2L1IVS5</accession>
<reference evidence="1 2" key="1">
    <citation type="submission" date="2018-01" db="EMBL/GenBank/DDBJ databases">
        <authorList>
            <person name="Grinwald M.F."/>
            <person name="Tasoff P."/>
            <person name="Simpson K.F."/>
            <person name="Vasser A."/>
            <person name="Shaffer C.D."/>
            <person name="Weston-Hafer K.A."/>
            <person name="Russell D.A."/>
            <person name="Pope W.H."/>
            <person name="Jacobs-Sera D."/>
            <person name="Hendrix R.W."/>
            <person name="Hatfull G.F."/>
        </authorList>
    </citation>
    <scope>NUCLEOTIDE SEQUENCE [LARGE SCALE GENOMIC DNA]</scope>
</reference>
<gene>
    <name evidence="1" type="ORF">SEA_BILLNYE_63</name>
</gene>
<name>A0A2L1IVS5_9CAUD</name>
<keyword evidence="2" id="KW-1185">Reference proteome</keyword>
<organism evidence="1 2">
    <name type="scientific">Streptomyces phage BillNye</name>
    <dbReference type="NCBI Taxonomy" id="2079426"/>
    <lineage>
        <taxon>Viruses</taxon>
        <taxon>Duplodnaviria</taxon>
        <taxon>Heunggongvirae</taxon>
        <taxon>Uroviricota</taxon>
        <taxon>Caudoviricetes</taxon>
        <taxon>Stanwilliamsviridae</taxon>
        <taxon>Loccivirinae</taxon>
        <taxon>Wilnyevirus</taxon>
        <taxon>Wilnyevirus billnye</taxon>
    </lineage>
</organism>
<evidence type="ECO:0000313" key="2">
    <source>
        <dbReference type="Proteomes" id="UP000241925"/>
    </source>
</evidence>
<dbReference type="Proteomes" id="UP000241925">
    <property type="component" value="Segment"/>
</dbReference>
<sequence>MTSEFFPCCNHCECPIDAREGHDDTCRYGCNDTQAGIITTRAIGAGGLKQPEKKGFK</sequence>